<dbReference type="Gene3D" id="2.115.10.20">
    <property type="entry name" value="Glycosyl hydrolase domain, family 43"/>
    <property type="match status" value="1"/>
</dbReference>
<dbReference type="GO" id="GO:0004553">
    <property type="term" value="F:hydrolase activity, hydrolyzing O-glycosyl compounds"/>
    <property type="evidence" value="ECO:0007669"/>
    <property type="project" value="InterPro"/>
</dbReference>
<evidence type="ECO:0000256" key="8">
    <source>
        <dbReference type="SAM" id="SignalP"/>
    </source>
</evidence>
<evidence type="ECO:0000313" key="10">
    <source>
        <dbReference type="Proteomes" id="UP000664144"/>
    </source>
</evidence>
<feature type="signal peptide" evidence="8">
    <location>
        <begin position="1"/>
        <end position="30"/>
    </location>
</feature>
<evidence type="ECO:0000256" key="2">
    <source>
        <dbReference type="ARBA" id="ARBA00022651"/>
    </source>
</evidence>
<keyword evidence="3 7" id="KW-0378">Hydrolase</keyword>
<dbReference type="SUPFAM" id="SSF75005">
    <property type="entry name" value="Arabinanase/levansucrase/invertase"/>
    <property type="match status" value="1"/>
</dbReference>
<evidence type="ECO:0000256" key="4">
    <source>
        <dbReference type="ARBA" id="ARBA00023277"/>
    </source>
</evidence>
<dbReference type="PANTHER" id="PTHR43772">
    <property type="entry name" value="ENDO-1,4-BETA-XYLANASE"/>
    <property type="match status" value="1"/>
</dbReference>
<evidence type="ECO:0000313" key="9">
    <source>
        <dbReference type="EMBL" id="MBO0356634.1"/>
    </source>
</evidence>
<evidence type="ECO:0000256" key="3">
    <source>
        <dbReference type="ARBA" id="ARBA00022801"/>
    </source>
</evidence>
<organism evidence="9 10">
    <name type="scientific">Hymenobacter telluris</name>
    <dbReference type="NCBI Taxonomy" id="2816474"/>
    <lineage>
        <taxon>Bacteria</taxon>
        <taxon>Pseudomonadati</taxon>
        <taxon>Bacteroidota</taxon>
        <taxon>Cytophagia</taxon>
        <taxon>Cytophagales</taxon>
        <taxon>Hymenobacteraceae</taxon>
        <taxon>Hymenobacter</taxon>
    </lineage>
</organism>
<dbReference type="InterPro" id="IPR023296">
    <property type="entry name" value="Glyco_hydro_beta-prop_sf"/>
</dbReference>
<proteinExistence type="inferred from homology"/>
<dbReference type="EMBL" id="JAFLQZ010000001">
    <property type="protein sequence ID" value="MBO0356634.1"/>
    <property type="molecule type" value="Genomic_DNA"/>
</dbReference>
<dbReference type="PANTHER" id="PTHR43772:SF2">
    <property type="entry name" value="PUTATIVE (AFU_ORTHOLOGUE AFUA_2G04480)-RELATED"/>
    <property type="match status" value="1"/>
</dbReference>
<feature type="chain" id="PRO_5038081179" evidence="8">
    <location>
        <begin position="31"/>
        <end position="351"/>
    </location>
</feature>
<keyword evidence="4" id="KW-0119">Carbohydrate metabolism</keyword>
<evidence type="ECO:0000256" key="1">
    <source>
        <dbReference type="ARBA" id="ARBA00009865"/>
    </source>
</evidence>
<evidence type="ECO:0000256" key="6">
    <source>
        <dbReference type="PIRSR" id="PIRSR606710-2"/>
    </source>
</evidence>
<gene>
    <name evidence="9" type="ORF">J0X19_01630</name>
</gene>
<sequence length="351" mass="39449">MKSRFRSHSNFVRLLAYGGLLLVLPGQALAQTPAAPATPGNPDQPVNVTVPTPLPVYGNPIIRDKYTADPAALVVGNTVYLYTGHDNPPPGKEWYFMKQWLCYSSQDMVHWTEHPSPLNVQAFAWAKADAWASQVIARDGKYYWYAAVEHGSIGGKAIGVAVSDSPTGPFKDARGSALVTNDMTTATKISWDDIDPTAYIDEKGQAYLYWGNTVCYWAKLKPNMTELDGPIHPITTLPRFTEAPWLHKRKDWYYLSYATEFPEKIAYAMSRSLEGPWEYKGILNEVAGNSNTNHQSIIEFNKQWYFIYHNGTVNTHGSSFHRSVCIDRLYYNKNGTLKRVQMTTEGLAPQP</sequence>
<reference evidence="9" key="1">
    <citation type="submission" date="2021-03" db="EMBL/GenBank/DDBJ databases">
        <authorList>
            <person name="Kim M.K."/>
        </authorList>
    </citation>
    <scope>NUCLEOTIDE SEQUENCE</scope>
    <source>
        <strain evidence="9">BT186</strain>
    </source>
</reference>
<keyword evidence="2" id="KW-0624">Polysaccharide degradation</keyword>
<dbReference type="AlphaFoldDB" id="A0A939J7E0"/>
<evidence type="ECO:0000256" key="5">
    <source>
        <dbReference type="ARBA" id="ARBA00023295"/>
    </source>
</evidence>
<dbReference type="Pfam" id="PF04616">
    <property type="entry name" value="Glyco_hydro_43"/>
    <property type="match status" value="1"/>
</dbReference>
<dbReference type="RefSeq" id="WP_206980133.1">
    <property type="nucleotide sequence ID" value="NZ_JAFLQZ010000001.1"/>
</dbReference>
<evidence type="ECO:0000256" key="7">
    <source>
        <dbReference type="RuleBase" id="RU361187"/>
    </source>
</evidence>
<comment type="similarity">
    <text evidence="1 7">Belongs to the glycosyl hydrolase 43 family.</text>
</comment>
<name>A0A939J7E0_9BACT</name>
<keyword evidence="5 7" id="KW-0326">Glycosidase</keyword>
<dbReference type="CDD" id="cd18618">
    <property type="entry name" value="GH43_Xsa43E-like"/>
    <property type="match status" value="1"/>
</dbReference>
<feature type="site" description="Important for catalytic activity, responsible for pKa modulation of the active site Glu and correct orientation of both the proton donor and substrate" evidence="6">
    <location>
        <position position="195"/>
    </location>
</feature>
<dbReference type="InterPro" id="IPR052176">
    <property type="entry name" value="Glycosyl_Hydrlase_43_Enz"/>
</dbReference>
<keyword evidence="10" id="KW-1185">Reference proteome</keyword>
<accession>A0A939J7E0</accession>
<protein>
    <submittedName>
        <fullName evidence="9">Glycoside hydrolase family 43 protein</fullName>
    </submittedName>
</protein>
<dbReference type="InterPro" id="IPR006710">
    <property type="entry name" value="Glyco_hydro_43"/>
</dbReference>
<keyword evidence="2" id="KW-0858">Xylan degradation</keyword>
<keyword evidence="8" id="KW-0732">Signal</keyword>
<dbReference type="Proteomes" id="UP000664144">
    <property type="component" value="Unassembled WGS sequence"/>
</dbReference>
<comment type="caution">
    <text evidence="9">The sequence shown here is derived from an EMBL/GenBank/DDBJ whole genome shotgun (WGS) entry which is preliminary data.</text>
</comment>
<dbReference type="GO" id="GO:0045493">
    <property type="term" value="P:xylan catabolic process"/>
    <property type="evidence" value="ECO:0007669"/>
    <property type="project" value="UniProtKB-KW"/>
</dbReference>